<name>A0A0A8XSI5_ARUDO</name>
<feature type="region of interest" description="Disordered" evidence="1">
    <location>
        <begin position="27"/>
        <end position="46"/>
    </location>
</feature>
<keyword evidence="2" id="KW-1133">Transmembrane helix</keyword>
<protein>
    <submittedName>
        <fullName evidence="3">Uncharacterized protein</fullName>
    </submittedName>
</protein>
<proteinExistence type="predicted"/>
<evidence type="ECO:0000313" key="3">
    <source>
        <dbReference type="EMBL" id="JAD16944.1"/>
    </source>
</evidence>
<feature type="transmembrane region" description="Helical" evidence="2">
    <location>
        <begin position="6"/>
        <end position="24"/>
    </location>
</feature>
<reference evidence="3" key="2">
    <citation type="journal article" date="2015" name="Data Brief">
        <title>Shoot transcriptome of the giant reed, Arundo donax.</title>
        <authorList>
            <person name="Barrero R.A."/>
            <person name="Guerrero F.D."/>
            <person name="Moolhuijzen P."/>
            <person name="Goolsby J.A."/>
            <person name="Tidwell J."/>
            <person name="Bellgard S.E."/>
            <person name="Bellgard M.I."/>
        </authorList>
    </citation>
    <scope>NUCLEOTIDE SEQUENCE</scope>
    <source>
        <tissue evidence="3">Shoot tissue taken approximately 20 cm above the soil surface</tissue>
    </source>
</reference>
<keyword evidence="2" id="KW-0472">Membrane</keyword>
<sequence>MGGVDGPLVVATAMGSVLVAGAALPPPVRLGHRGLSRGLGTGRKRR</sequence>
<reference evidence="3" key="1">
    <citation type="submission" date="2014-09" db="EMBL/GenBank/DDBJ databases">
        <authorList>
            <person name="Magalhaes I.L.F."/>
            <person name="Oliveira U."/>
            <person name="Santos F.R."/>
            <person name="Vidigal T.H.D.A."/>
            <person name="Brescovit A.D."/>
            <person name="Santos A.J."/>
        </authorList>
    </citation>
    <scope>NUCLEOTIDE SEQUENCE</scope>
    <source>
        <tissue evidence="3">Shoot tissue taken approximately 20 cm above the soil surface</tissue>
    </source>
</reference>
<evidence type="ECO:0000256" key="2">
    <source>
        <dbReference type="SAM" id="Phobius"/>
    </source>
</evidence>
<evidence type="ECO:0000256" key="1">
    <source>
        <dbReference type="SAM" id="MobiDB-lite"/>
    </source>
</evidence>
<dbReference type="EMBL" id="GBRH01280951">
    <property type="protein sequence ID" value="JAD16944.1"/>
    <property type="molecule type" value="Transcribed_RNA"/>
</dbReference>
<keyword evidence="2" id="KW-0812">Transmembrane</keyword>
<organism evidence="3">
    <name type="scientific">Arundo donax</name>
    <name type="common">Giant reed</name>
    <name type="synonym">Donax arundinaceus</name>
    <dbReference type="NCBI Taxonomy" id="35708"/>
    <lineage>
        <taxon>Eukaryota</taxon>
        <taxon>Viridiplantae</taxon>
        <taxon>Streptophyta</taxon>
        <taxon>Embryophyta</taxon>
        <taxon>Tracheophyta</taxon>
        <taxon>Spermatophyta</taxon>
        <taxon>Magnoliopsida</taxon>
        <taxon>Liliopsida</taxon>
        <taxon>Poales</taxon>
        <taxon>Poaceae</taxon>
        <taxon>PACMAD clade</taxon>
        <taxon>Arundinoideae</taxon>
        <taxon>Arundineae</taxon>
        <taxon>Arundo</taxon>
    </lineage>
</organism>
<accession>A0A0A8XSI5</accession>
<feature type="compositionally biased region" description="Gly residues" evidence="1">
    <location>
        <begin position="37"/>
        <end position="46"/>
    </location>
</feature>
<dbReference type="AlphaFoldDB" id="A0A0A8XSI5"/>